<reference evidence="1 2" key="1">
    <citation type="submission" date="2016-05" db="EMBL/GenBank/DDBJ databases">
        <title>First complete genome of the cyanobacterium Cylindrospermopsis raciborskii CS505, containing a circular chromosome and a single extrachromosomal element.</title>
        <authorList>
            <person name="Fuentes J."/>
            <person name="Tamames J."/>
            <person name="Allen E."/>
            <person name="Plominski A."/>
            <person name="Vasquez M."/>
        </authorList>
    </citation>
    <scope>NUCLEOTIDE SEQUENCE [LARGE SCALE GENOMIC DNA]</scope>
    <source>
        <strain evidence="1 2">CS505</strain>
    </source>
</reference>
<dbReference type="EMBL" id="LYXA01000001">
    <property type="protein sequence ID" value="OBU76975.1"/>
    <property type="molecule type" value="Genomic_DNA"/>
</dbReference>
<gene>
    <name evidence="1" type="ORF">A9P98_12205</name>
</gene>
<protein>
    <submittedName>
        <fullName evidence="1">Uncharacterized protein</fullName>
    </submittedName>
</protein>
<sequence length="83" mass="9356">MINKVTIELPSELASKLTHQALKKQTTLEDMIVNLLSQLNENQTLEEIDPITPLLGTLICDVNDLGENHDLYLVQNLAQEKED</sequence>
<proteinExistence type="predicted"/>
<name>A0A853MF26_9CYAN</name>
<dbReference type="AlphaFoldDB" id="A0A853MF26"/>
<evidence type="ECO:0000313" key="2">
    <source>
        <dbReference type="Proteomes" id="UP000093903"/>
    </source>
</evidence>
<dbReference type="RefSeq" id="WP_006279013.1">
    <property type="nucleotide sequence ID" value="NZ_ACYA01000087.1"/>
</dbReference>
<accession>A0A853MF26</accession>
<evidence type="ECO:0000313" key="1">
    <source>
        <dbReference type="EMBL" id="OBU76975.1"/>
    </source>
</evidence>
<dbReference type="Proteomes" id="UP000093903">
    <property type="component" value="Unassembled WGS sequence"/>
</dbReference>
<comment type="caution">
    <text evidence="1">The sequence shown here is derived from an EMBL/GenBank/DDBJ whole genome shotgun (WGS) entry which is preliminary data.</text>
</comment>
<organism evidence="1 2">
    <name type="scientific">Cylindrospermopsis raciborskii CS-505</name>
    <dbReference type="NCBI Taxonomy" id="533240"/>
    <lineage>
        <taxon>Bacteria</taxon>
        <taxon>Bacillati</taxon>
        <taxon>Cyanobacteriota</taxon>
        <taxon>Cyanophyceae</taxon>
        <taxon>Nostocales</taxon>
        <taxon>Aphanizomenonaceae</taxon>
        <taxon>Cylindrospermopsis</taxon>
    </lineage>
</organism>